<dbReference type="InterPro" id="IPR000209">
    <property type="entry name" value="Peptidase_S8/S53_dom"/>
</dbReference>
<dbReference type="PRINTS" id="PR00723">
    <property type="entry name" value="SUBTILISIN"/>
</dbReference>
<dbReference type="PROSITE" id="PS00137">
    <property type="entry name" value="SUBTILASE_HIS"/>
    <property type="match status" value="1"/>
</dbReference>
<dbReference type="InterPro" id="IPR023827">
    <property type="entry name" value="Peptidase_S8_Asp-AS"/>
</dbReference>
<evidence type="ECO:0000256" key="3">
    <source>
        <dbReference type="ARBA" id="ARBA00022801"/>
    </source>
</evidence>
<keyword evidence="9" id="KW-1185">Reference proteome</keyword>
<organism evidence="8 9">
    <name type="scientific">Roseateles paludis</name>
    <dbReference type="NCBI Taxonomy" id="3145238"/>
    <lineage>
        <taxon>Bacteria</taxon>
        <taxon>Pseudomonadati</taxon>
        <taxon>Pseudomonadota</taxon>
        <taxon>Betaproteobacteria</taxon>
        <taxon>Burkholderiales</taxon>
        <taxon>Sphaerotilaceae</taxon>
        <taxon>Roseateles</taxon>
    </lineage>
</organism>
<dbReference type="PANTHER" id="PTHR43806">
    <property type="entry name" value="PEPTIDASE S8"/>
    <property type="match status" value="1"/>
</dbReference>
<dbReference type="InterPro" id="IPR050131">
    <property type="entry name" value="Peptidase_S8_subtilisin-like"/>
</dbReference>
<dbReference type="InterPro" id="IPR015500">
    <property type="entry name" value="Peptidase_S8_subtilisin-rel"/>
</dbReference>
<keyword evidence="6" id="KW-0732">Signal</keyword>
<dbReference type="EMBL" id="JBDPZD010000002">
    <property type="protein sequence ID" value="MEO3691696.1"/>
    <property type="molecule type" value="Genomic_DNA"/>
</dbReference>
<dbReference type="Gene3D" id="3.40.50.200">
    <property type="entry name" value="Peptidase S8/S53 domain"/>
    <property type="match status" value="1"/>
</dbReference>
<dbReference type="PANTHER" id="PTHR43806:SF11">
    <property type="entry name" value="CEREVISIN-RELATED"/>
    <property type="match status" value="1"/>
</dbReference>
<evidence type="ECO:0000256" key="4">
    <source>
        <dbReference type="ARBA" id="ARBA00022825"/>
    </source>
</evidence>
<gene>
    <name evidence="8" type="ORF">ABDJ85_09465</name>
</gene>
<protein>
    <submittedName>
        <fullName evidence="8">S8 family serine peptidase</fullName>
    </submittedName>
</protein>
<evidence type="ECO:0000256" key="5">
    <source>
        <dbReference type="PROSITE-ProRule" id="PRU01240"/>
    </source>
</evidence>
<accession>A0ABV0G1U9</accession>
<dbReference type="PROSITE" id="PS00136">
    <property type="entry name" value="SUBTILASE_ASP"/>
    <property type="match status" value="1"/>
</dbReference>
<dbReference type="InterPro" id="IPR022398">
    <property type="entry name" value="Peptidase_S8_His-AS"/>
</dbReference>
<comment type="similarity">
    <text evidence="1 5">Belongs to the peptidase S8 family.</text>
</comment>
<dbReference type="InterPro" id="IPR036852">
    <property type="entry name" value="Peptidase_S8/S53_dom_sf"/>
</dbReference>
<evidence type="ECO:0000256" key="6">
    <source>
        <dbReference type="SAM" id="SignalP"/>
    </source>
</evidence>
<name>A0ABV0G1U9_9BURK</name>
<dbReference type="Proteomes" id="UP001495147">
    <property type="component" value="Unassembled WGS sequence"/>
</dbReference>
<keyword evidence="3 5" id="KW-0378">Hydrolase</keyword>
<evidence type="ECO:0000259" key="7">
    <source>
        <dbReference type="Pfam" id="PF00082"/>
    </source>
</evidence>
<comment type="caution">
    <text evidence="8">The sequence shown here is derived from an EMBL/GenBank/DDBJ whole genome shotgun (WGS) entry which is preliminary data.</text>
</comment>
<dbReference type="SUPFAM" id="SSF52743">
    <property type="entry name" value="Subtilisin-like"/>
    <property type="match status" value="1"/>
</dbReference>
<feature type="domain" description="Peptidase S8/S53" evidence="7">
    <location>
        <begin position="176"/>
        <end position="399"/>
    </location>
</feature>
<keyword evidence="2 5" id="KW-0645">Protease</keyword>
<dbReference type="PROSITE" id="PS51892">
    <property type="entry name" value="SUBTILASE"/>
    <property type="match status" value="1"/>
</dbReference>
<evidence type="ECO:0000256" key="1">
    <source>
        <dbReference type="ARBA" id="ARBA00011073"/>
    </source>
</evidence>
<reference evidence="8 9" key="1">
    <citation type="submission" date="2024-05" db="EMBL/GenBank/DDBJ databases">
        <title>Roseateles sp. DJS-2-20 16S ribosomal RNA gene Genome sequencing and assembly.</title>
        <authorList>
            <person name="Woo H."/>
        </authorList>
    </citation>
    <scope>NUCLEOTIDE SEQUENCE [LARGE SCALE GENOMIC DNA]</scope>
    <source>
        <strain evidence="8 9">DJS-2-20</strain>
    </source>
</reference>
<sequence>MKSRSPFKPLWLQWCASTLLGLCLLLAWAHPAHAATEPTPDDDRLVLVMLQLPRAHFRPEGSYASSYGASVGRQARLQVAQALAQDFKLQLRSEWPMPALAIDCFVMQLPAADSRSAADVAQAVSADKRVAWAQLSQQFQGLATSPEPSAAQEPLYAAQPAAGQWHLAALHRVSTGRGVRIAIIDSGVDQQHPDLQGQLERATSFVDDLPPPPELHGTAVAGIIAARADNHLGIAGVAPEARLLALRACRQASGDQTLCSTLSLAKALHAAIDDGAQILNLSWGGPPDKLLGLLLDQAMARGAAVVAAQPGRPGQFPAAHPGVLTVSTTAAATVTSSAGDTVSAPGRDVPSTVPGGGWALVNGSSYAAPHVAGLLALLQAVDGQRWRPGTARQSLVLDAQGRVDACASLAKRLPASAAVKLETRDNGCEPARHTAR</sequence>
<feature type="chain" id="PRO_5045689432" evidence="6">
    <location>
        <begin position="35"/>
        <end position="436"/>
    </location>
</feature>
<evidence type="ECO:0000256" key="2">
    <source>
        <dbReference type="ARBA" id="ARBA00022670"/>
    </source>
</evidence>
<feature type="active site" description="Charge relay system" evidence="5">
    <location>
        <position position="365"/>
    </location>
</feature>
<evidence type="ECO:0000313" key="9">
    <source>
        <dbReference type="Proteomes" id="UP001495147"/>
    </source>
</evidence>
<feature type="signal peptide" evidence="6">
    <location>
        <begin position="1"/>
        <end position="34"/>
    </location>
</feature>
<dbReference type="RefSeq" id="WP_347704509.1">
    <property type="nucleotide sequence ID" value="NZ_JBDPZD010000002.1"/>
</dbReference>
<feature type="active site" description="Charge relay system" evidence="5">
    <location>
        <position position="185"/>
    </location>
</feature>
<feature type="active site" description="Charge relay system" evidence="5">
    <location>
        <position position="216"/>
    </location>
</feature>
<dbReference type="Pfam" id="PF00082">
    <property type="entry name" value="Peptidase_S8"/>
    <property type="match status" value="1"/>
</dbReference>
<proteinExistence type="inferred from homology"/>
<evidence type="ECO:0000313" key="8">
    <source>
        <dbReference type="EMBL" id="MEO3691696.1"/>
    </source>
</evidence>
<keyword evidence="4 5" id="KW-0720">Serine protease</keyword>